<keyword evidence="3" id="KW-1185">Reference proteome</keyword>
<dbReference type="EMBL" id="PDWK01000068">
    <property type="protein sequence ID" value="KAF1687082.1"/>
    <property type="molecule type" value="Genomic_DNA"/>
</dbReference>
<comment type="caution">
    <text evidence="2">The sequence shown here is derived from an EMBL/GenBank/DDBJ whole genome shotgun (WGS) entry which is preliminary data.</text>
</comment>
<dbReference type="OrthoDB" id="5966765at2"/>
<protein>
    <submittedName>
        <fullName evidence="2">Uncharacterized protein</fullName>
    </submittedName>
</protein>
<proteinExistence type="predicted"/>
<gene>
    <name evidence="2" type="ORF">CR938_11805</name>
</gene>
<evidence type="ECO:0000313" key="2">
    <source>
        <dbReference type="EMBL" id="KAF1687082.1"/>
    </source>
</evidence>
<dbReference type="Proteomes" id="UP000717981">
    <property type="component" value="Unassembled WGS sequence"/>
</dbReference>
<evidence type="ECO:0000313" key="3">
    <source>
        <dbReference type="Proteomes" id="UP000717981"/>
    </source>
</evidence>
<name>A0A921TH60_9GAMM</name>
<feature type="compositionally biased region" description="Basic and acidic residues" evidence="1">
    <location>
        <begin position="53"/>
        <end position="69"/>
    </location>
</feature>
<dbReference type="AlphaFoldDB" id="A0A921TH60"/>
<feature type="region of interest" description="Disordered" evidence="1">
    <location>
        <begin position="42"/>
        <end position="69"/>
    </location>
</feature>
<accession>A0A921TH60</accession>
<evidence type="ECO:0000256" key="1">
    <source>
        <dbReference type="SAM" id="MobiDB-lite"/>
    </source>
</evidence>
<sequence length="69" mass="7799">MSISEAVRWVQRSTGGQILGAEQVPFEGRSITRVKYMDHRGRVRYMDNPGPGGERRARGGPRRDDNDDP</sequence>
<organism evidence="2 3">
    <name type="scientific">Pseudoxanthomonas taiwanensis</name>
    <dbReference type="NCBI Taxonomy" id="176598"/>
    <lineage>
        <taxon>Bacteria</taxon>
        <taxon>Pseudomonadati</taxon>
        <taxon>Pseudomonadota</taxon>
        <taxon>Gammaproteobacteria</taxon>
        <taxon>Lysobacterales</taxon>
        <taxon>Lysobacteraceae</taxon>
        <taxon>Pseudoxanthomonas</taxon>
    </lineage>
</organism>
<reference evidence="2" key="1">
    <citation type="submission" date="2017-10" db="EMBL/GenBank/DDBJ databases">
        <title>Whole genome sequencing of members of genus Pseudoxanthomonas.</title>
        <authorList>
            <person name="Kumar S."/>
            <person name="Bansal K."/>
            <person name="Kaur A."/>
            <person name="Patil P."/>
            <person name="Sharma S."/>
            <person name="Patil P.B."/>
        </authorList>
    </citation>
    <scope>NUCLEOTIDE SEQUENCE</scope>
    <source>
        <strain evidence="2">DSM 22914</strain>
    </source>
</reference>